<dbReference type="InterPro" id="IPR008974">
    <property type="entry name" value="TRAF-like"/>
</dbReference>
<proteinExistence type="inferred from homology"/>
<evidence type="ECO:0000259" key="4">
    <source>
        <dbReference type="PROSITE" id="PS50144"/>
    </source>
</evidence>
<comment type="similarity">
    <text evidence="2">Belongs to the Tdpoz family.</text>
</comment>
<dbReference type="OrthoDB" id="6359816at2759"/>
<sequence>MSGSVVDIREPETQSSWYTQTRTGSHLLKVTGYSLIKKIGLGNSIICGTFTLCGYDWSIRYYPDGILTHPGYMAFVLNLKSNATEVSVKITLTMLSQTGGVPFSSSRIVTLSSTNGWCYCWHFMPKKIFEASDYLKHDYFTIRCTVSVIEGIPSSKPNCEAHSFAVQPCNLHQQLTCLLESGDGTDVTFNVSGGTFDAHRCVLAAVSPVFRAQFFGPMKGKVNQSIEIKDMEPSIFKSMLHFIYSDSIPELEKVKDNKDASIALAQHLLVAADRYGLERLKNLCEIKIYEFIDANNVATSFTLAEQHNCSELKAACLKFIKRPEVLAAVMQTEGFEHMIKSCPTILEELRSKNP</sequence>
<dbReference type="Gene3D" id="3.30.710.10">
    <property type="entry name" value="Potassium Channel Kv1.1, Chain A"/>
    <property type="match status" value="1"/>
</dbReference>
<dbReference type="PROSITE" id="PS50144">
    <property type="entry name" value="MATH"/>
    <property type="match status" value="1"/>
</dbReference>
<protein>
    <submittedName>
        <fullName evidence="5">Uncharacterized protein</fullName>
    </submittedName>
</protein>
<evidence type="ECO:0000313" key="5">
    <source>
        <dbReference type="EMBL" id="KAJ1685060.1"/>
    </source>
</evidence>
<dbReference type="Gene3D" id="2.60.210.10">
    <property type="entry name" value="Apoptosis, Tumor Necrosis Factor Receptor Associated Protein 2, Chain A"/>
    <property type="match status" value="1"/>
</dbReference>
<reference evidence="5" key="1">
    <citation type="journal article" date="2022" name="Cell">
        <title>Repeat-based holocentromeres influence genome architecture and karyotype evolution.</title>
        <authorList>
            <person name="Hofstatter P.G."/>
            <person name="Thangavel G."/>
            <person name="Lux T."/>
            <person name="Neumann P."/>
            <person name="Vondrak T."/>
            <person name="Novak P."/>
            <person name="Zhang M."/>
            <person name="Costa L."/>
            <person name="Castellani M."/>
            <person name="Scott A."/>
            <person name="Toegelov H."/>
            <person name="Fuchs J."/>
            <person name="Mata-Sucre Y."/>
            <person name="Dias Y."/>
            <person name="Vanzela A.L.L."/>
            <person name="Huettel B."/>
            <person name="Almeida C.C.S."/>
            <person name="Simkova H."/>
            <person name="Souza G."/>
            <person name="Pedrosa-Harand A."/>
            <person name="Macas J."/>
            <person name="Mayer K.F.X."/>
            <person name="Houben A."/>
            <person name="Marques A."/>
        </authorList>
    </citation>
    <scope>NUCLEOTIDE SEQUENCE</scope>
    <source>
        <strain evidence="5">RhyBre1mFocal</strain>
    </source>
</reference>
<dbReference type="SMART" id="SM00225">
    <property type="entry name" value="BTB"/>
    <property type="match status" value="1"/>
</dbReference>
<dbReference type="CDD" id="cd00121">
    <property type="entry name" value="MATH"/>
    <property type="match status" value="1"/>
</dbReference>
<feature type="domain" description="BTB" evidence="3">
    <location>
        <begin position="185"/>
        <end position="252"/>
    </location>
</feature>
<organism evidence="5 6">
    <name type="scientific">Rhynchospora breviuscula</name>
    <dbReference type="NCBI Taxonomy" id="2022672"/>
    <lineage>
        <taxon>Eukaryota</taxon>
        <taxon>Viridiplantae</taxon>
        <taxon>Streptophyta</taxon>
        <taxon>Embryophyta</taxon>
        <taxon>Tracheophyta</taxon>
        <taxon>Spermatophyta</taxon>
        <taxon>Magnoliopsida</taxon>
        <taxon>Liliopsida</taxon>
        <taxon>Poales</taxon>
        <taxon>Cyperaceae</taxon>
        <taxon>Cyperoideae</taxon>
        <taxon>Rhynchosporeae</taxon>
        <taxon>Rhynchospora</taxon>
    </lineage>
</organism>
<feature type="domain" description="MATH" evidence="4">
    <location>
        <begin position="23"/>
        <end position="146"/>
    </location>
</feature>
<gene>
    <name evidence="5" type="ORF">LUZ63_016450</name>
</gene>
<evidence type="ECO:0000256" key="1">
    <source>
        <dbReference type="ARBA" id="ARBA00004906"/>
    </source>
</evidence>
<evidence type="ECO:0000259" key="3">
    <source>
        <dbReference type="PROSITE" id="PS50097"/>
    </source>
</evidence>
<dbReference type="InterPro" id="IPR002083">
    <property type="entry name" value="MATH/TRAF_dom"/>
</dbReference>
<dbReference type="InterPro" id="IPR011333">
    <property type="entry name" value="SKP1/BTB/POZ_sf"/>
</dbReference>
<dbReference type="PANTHER" id="PTHR26379">
    <property type="entry name" value="BTB/POZ AND MATH DOMAIN-CONTAINING PROTEIN 1"/>
    <property type="match status" value="1"/>
</dbReference>
<dbReference type="EMBL" id="JAMQYH010000005">
    <property type="protein sequence ID" value="KAJ1685060.1"/>
    <property type="molecule type" value="Genomic_DNA"/>
</dbReference>
<dbReference type="AlphaFoldDB" id="A0A9P9Z9V6"/>
<keyword evidence="6" id="KW-1185">Reference proteome</keyword>
<comment type="caution">
    <text evidence="5">The sequence shown here is derived from an EMBL/GenBank/DDBJ whole genome shotgun (WGS) entry which is preliminary data.</text>
</comment>
<dbReference type="Pfam" id="PF00651">
    <property type="entry name" value="BTB"/>
    <property type="match status" value="1"/>
</dbReference>
<name>A0A9P9Z9V6_9POAL</name>
<comment type="pathway">
    <text evidence="1">Protein modification; protein ubiquitination.</text>
</comment>
<evidence type="ECO:0000313" key="6">
    <source>
        <dbReference type="Proteomes" id="UP001151287"/>
    </source>
</evidence>
<dbReference type="PANTHER" id="PTHR26379:SF187">
    <property type="entry name" value="OS07G0655300 PROTEIN"/>
    <property type="match status" value="1"/>
</dbReference>
<dbReference type="CDD" id="cd18280">
    <property type="entry name" value="BTB_POZ_BPM_plant"/>
    <property type="match status" value="1"/>
</dbReference>
<accession>A0A9P9Z9V6</accession>
<dbReference type="SUPFAM" id="SSF54695">
    <property type="entry name" value="POZ domain"/>
    <property type="match status" value="1"/>
</dbReference>
<dbReference type="PROSITE" id="PS50097">
    <property type="entry name" value="BTB"/>
    <property type="match status" value="1"/>
</dbReference>
<dbReference type="GO" id="GO:0016567">
    <property type="term" value="P:protein ubiquitination"/>
    <property type="evidence" value="ECO:0007669"/>
    <property type="project" value="InterPro"/>
</dbReference>
<evidence type="ECO:0000256" key="2">
    <source>
        <dbReference type="ARBA" id="ARBA00010846"/>
    </source>
</evidence>
<dbReference type="InterPro" id="IPR056423">
    <property type="entry name" value="BACK_BPM_SPOP"/>
</dbReference>
<dbReference type="InterPro" id="IPR000210">
    <property type="entry name" value="BTB/POZ_dom"/>
</dbReference>
<dbReference type="Gene3D" id="1.25.40.420">
    <property type="match status" value="1"/>
</dbReference>
<dbReference type="InterPro" id="IPR045005">
    <property type="entry name" value="BPM1-6"/>
</dbReference>
<dbReference type="SUPFAM" id="SSF49599">
    <property type="entry name" value="TRAF domain-like"/>
    <property type="match status" value="1"/>
</dbReference>
<dbReference type="Pfam" id="PF22486">
    <property type="entry name" value="MATH_2"/>
    <property type="match status" value="1"/>
</dbReference>
<dbReference type="Pfam" id="PF24570">
    <property type="entry name" value="BACK_BPM_SPOP"/>
    <property type="match status" value="1"/>
</dbReference>
<dbReference type="Proteomes" id="UP001151287">
    <property type="component" value="Unassembled WGS sequence"/>
</dbReference>